<dbReference type="GO" id="GO:0000981">
    <property type="term" value="F:DNA-binding transcription factor activity, RNA polymerase II-specific"/>
    <property type="evidence" value="ECO:0007669"/>
    <property type="project" value="InterPro"/>
</dbReference>
<keyword evidence="3" id="KW-0805">Transcription regulation</keyword>
<evidence type="ECO:0000259" key="8">
    <source>
        <dbReference type="PROSITE" id="PS50048"/>
    </source>
</evidence>
<evidence type="ECO:0000313" key="10">
    <source>
        <dbReference type="Proteomes" id="UP001194746"/>
    </source>
</evidence>
<feature type="region of interest" description="Disordered" evidence="7">
    <location>
        <begin position="307"/>
        <end position="326"/>
    </location>
</feature>
<protein>
    <recommendedName>
        <fullName evidence="8">Zn(2)-C6 fungal-type domain-containing protein</fullName>
    </recommendedName>
</protein>
<dbReference type="AlphaFoldDB" id="A0AAD4GX73"/>
<dbReference type="CDD" id="cd12148">
    <property type="entry name" value="fungal_TF_MHR"/>
    <property type="match status" value="1"/>
</dbReference>
<dbReference type="SUPFAM" id="SSF57701">
    <property type="entry name" value="Zn2/Cys6 DNA-binding domain"/>
    <property type="match status" value="1"/>
</dbReference>
<dbReference type="GO" id="GO:0006351">
    <property type="term" value="P:DNA-templated transcription"/>
    <property type="evidence" value="ECO:0007669"/>
    <property type="project" value="InterPro"/>
</dbReference>
<dbReference type="GO" id="GO:0003677">
    <property type="term" value="F:DNA binding"/>
    <property type="evidence" value="ECO:0007669"/>
    <property type="project" value="UniProtKB-KW"/>
</dbReference>
<comment type="subcellular location">
    <subcellularLocation>
        <location evidence="1">Nucleus</location>
    </subcellularLocation>
</comment>
<dbReference type="Gene3D" id="4.10.240.10">
    <property type="entry name" value="Zn(2)-C6 fungal-type DNA-binding domain"/>
    <property type="match status" value="1"/>
</dbReference>
<evidence type="ECO:0000256" key="7">
    <source>
        <dbReference type="SAM" id="MobiDB-lite"/>
    </source>
</evidence>
<dbReference type="InterPro" id="IPR001138">
    <property type="entry name" value="Zn2Cys6_DnaBD"/>
</dbReference>
<dbReference type="GO" id="GO:0005634">
    <property type="term" value="C:nucleus"/>
    <property type="evidence" value="ECO:0007669"/>
    <property type="project" value="UniProtKB-SubCell"/>
</dbReference>
<dbReference type="PROSITE" id="PS50048">
    <property type="entry name" value="ZN2_CY6_FUNGAL_2"/>
    <property type="match status" value="1"/>
</dbReference>
<dbReference type="EMBL" id="VCAU01000011">
    <property type="protein sequence ID" value="KAF9892692.1"/>
    <property type="molecule type" value="Genomic_DNA"/>
</dbReference>
<feature type="domain" description="Zn(2)-C6 fungal-type" evidence="8">
    <location>
        <begin position="68"/>
        <end position="99"/>
    </location>
</feature>
<dbReference type="InterPro" id="IPR007219">
    <property type="entry name" value="XnlR_reg_dom"/>
</dbReference>
<dbReference type="Pfam" id="PF00172">
    <property type="entry name" value="Zn_clus"/>
    <property type="match status" value="1"/>
</dbReference>
<evidence type="ECO:0000256" key="5">
    <source>
        <dbReference type="ARBA" id="ARBA00023163"/>
    </source>
</evidence>
<accession>A0AAD4GX73</accession>
<dbReference type="InterPro" id="IPR050987">
    <property type="entry name" value="AtrR-like"/>
</dbReference>
<reference evidence="9" key="1">
    <citation type="journal article" date="2019" name="Beilstein J. Org. Chem.">
        <title>Nanangenines: drimane sesquiterpenoids as the dominant metabolite cohort of a novel Australian fungus, Aspergillus nanangensis.</title>
        <authorList>
            <person name="Lacey H.J."/>
            <person name="Gilchrist C.L.M."/>
            <person name="Crombie A."/>
            <person name="Kalaitzis J.A."/>
            <person name="Vuong D."/>
            <person name="Rutledge P.J."/>
            <person name="Turner P."/>
            <person name="Pitt J.I."/>
            <person name="Lacey E."/>
            <person name="Chooi Y.H."/>
            <person name="Piggott A.M."/>
        </authorList>
    </citation>
    <scope>NUCLEOTIDE SEQUENCE</scope>
    <source>
        <strain evidence="9">MST-FP2251</strain>
    </source>
</reference>
<evidence type="ECO:0000313" key="9">
    <source>
        <dbReference type="EMBL" id="KAF9892692.1"/>
    </source>
</evidence>
<dbReference type="InterPro" id="IPR036864">
    <property type="entry name" value="Zn2-C6_fun-type_DNA-bd_sf"/>
</dbReference>
<proteinExistence type="predicted"/>
<name>A0AAD4GX73_ASPNN</name>
<dbReference type="SMART" id="SM00066">
    <property type="entry name" value="GAL4"/>
    <property type="match status" value="1"/>
</dbReference>
<dbReference type="GO" id="GO:0008270">
    <property type="term" value="F:zinc ion binding"/>
    <property type="evidence" value="ECO:0007669"/>
    <property type="project" value="InterPro"/>
</dbReference>
<dbReference type="SMART" id="SM00906">
    <property type="entry name" value="Fungal_trans"/>
    <property type="match status" value="1"/>
</dbReference>
<dbReference type="PROSITE" id="PS00463">
    <property type="entry name" value="ZN2_CY6_FUNGAL_1"/>
    <property type="match status" value="1"/>
</dbReference>
<dbReference type="CDD" id="cd00067">
    <property type="entry name" value="GAL4"/>
    <property type="match status" value="1"/>
</dbReference>
<gene>
    <name evidence="9" type="ORF">FE257_001094</name>
</gene>
<dbReference type="PANTHER" id="PTHR46910">
    <property type="entry name" value="TRANSCRIPTION FACTOR PDR1"/>
    <property type="match status" value="1"/>
</dbReference>
<keyword evidence="6" id="KW-0539">Nucleus</keyword>
<dbReference type="Proteomes" id="UP001194746">
    <property type="component" value="Unassembled WGS sequence"/>
</dbReference>
<evidence type="ECO:0000256" key="3">
    <source>
        <dbReference type="ARBA" id="ARBA00023015"/>
    </source>
</evidence>
<feature type="region of interest" description="Disordered" evidence="7">
    <location>
        <begin position="795"/>
        <end position="831"/>
    </location>
</feature>
<keyword evidence="10" id="KW-1185">Reference proteome</keyword>
<keyword evidence="2" id="KW-0479">Metal-binding</keyword>
<dbReference type="Pfam" id="PF04082">
    <property type="entry name" value="Fungal_trans"/>
    <property type="match status" value="1"/>
</dbReference>
<evidence type="ECO:0000256" key="6">
    <source>
        <dbReference type="ARBA" id="ARBA00023242"/>
    </source>
</evidence>
<evidence type="ECO:0000256" key="1">
    <source>
        <dbReference type="ARBA" id="ARBA00004123"/>
    </source>
</evidence>
<sequence length="831" mass="92417">MPINRMPYSRRPTPSHDAAQVLVSFHQTGTPTEFSDEARKPAGSARSRPLALANIHRPPQNRRRVWRACESCRKKKIKCDGADPCRCCVDAGRSQECIYAGDGSRRGFVDAQVLDLYGKRLRALEDLVTTLVDDQQRLAAQLVLQKQHTTPTTSPVVPGHGTQLAGRKELAIPVGFPEDIPFAHAEDICEPQQLPLISPELVPSESHDTIDPELVSSSADEAQTVPLALPTATVGSILEAAHPRKSDETTPKVYTDDYGMLATDGNDGAKYVGLGATVWMMDDCPGIRGCVREGLLQKGHPTQETLLEPSSIYTPPPKCESSPVDRSEPLPPVALMDTLIDTFFRKVYNLFPVIEAEDFRRQYLLLRSHNGPRSGFMELLYSVLAISSAHISSGDSVWGRPGCSAYRCLDLGDHFYTLAVAAVSAREQPLSWMISTAGQTPSINTVIALTLLGMHLTQLGKLNEAWRMIGHAVRLGYEMGLHRSPKRMALPLLDIKRRCQLWWCLYVMDRLLALHLGRPLAIHDSDSDVFFPSARPQAPGFVAMTHLCKIIGHIHHAVSRVEQVRKWENATTDALQDTFDELWRALQAWRETKLPSTGFSSSSSRITERCVLLSTYCSAVHLLFRTQMGTPHRPSRLRGDQALEESFRAAVECIDISEVFLRAVPVCHYYALHGQNVVVSVAALLHCRRQTEDERTAAEAREHSQRGMAVLARMQETWPLARQYRAILAEYEALTGEVVNNGRCICSAGCPPAKNQAQLDPWQEFAAQVDLEANLFPSMPDTAWMNELFHLSPDNPPELEGCASTDQGVVEESEQRSSKRRKTCTFAFKPR</sequence>
<comment type="caution">
    <text evidence="9">The sequence shown here is derived from an EMBL/GenBank/DDBJ whole genome shotgun (WGS) entry which is preliminary data.</text>
</comment>
<organism evidence="9 10">
    <name type="scientific">Aspergillus nanangensis</name>
    <dbReference type="NCBI Taxonomy" id="2582783"/>
    <lineage>
        <taxon>Eukaryota</taxon>
        <taxon>Fungi</taxon>
        <taxon>Dikarya</taxon>
        <taxon>Ascomycota</taxon>
        <taxon>Pezizomycotina</taxon>
        <taxon>Eurotiomycetes</taxon>
        <taxon>Eurotiomycetidae</taxon>
        <taxon>Eurotiales</taxon>
        <taxon>Aspergillaceae</taxon>
        <taxon>Aspergillus</taxon>
        <taxon>Aspergillus subgen. Circumdati</taxon>
    </lineage>
</organism>
<feature type="region of interest" description="Disordered" evidence="7">
    <location>
        <begin position="29"/>
        <end position="48"/>
    </location>
</feature>
<evidence type="ECO:0000256" key="4">
    <source>
        <dbReference type="ARBA" id="ARBA00023125"/>
    </source>
</evidence>
<keyword evidence="5" id="KW-0804">Transcription</keyword>
<reference evidence="9" key="2">
    <citation type="submission" date="2020-02" db="EMBL/GenBank/DDBJ databases">
        <authorList>
            <person name="Gilchrist C.L.M."/>
            <person name="Chooi Y.-H."/>
        </authorList>
    </citation>
    <scope>NUCLEOTIDE SEQUENCE</scope>
    <source>
        <strain evidence="9">MST-FP2251</strain>
    </source>
</reference>
<dbReference type="PANTHER" id="PTHR46910:SF3">
    <property type="entry name" value="HALOTOLERANCE PROTEIN 9-RELATED"/>
    <property type="match status" value="1"/>
</dbReference>
<dbReference type="GO" id="GO:0009893">
    <property type="term" value="P:positive regulation of metabolic process"/>
    <property type="evidence" value="ECO:0007669"/>
    <property type="project" value="UniProtKB-ARBA"/>
</dbReference>
<evidence type="ECO:0000256" key="2">
    <source>
        <dbReference type="ARBA" id="ARBA00022723"/>
    </source>
</evidence>
<keyword evidence="4" id="KW-0238">DNA-binding</keyword>